<feature type="transmembrane region" description="Helical" evidence="2">
    <location>
        <begin position="172"/>
        <end position="190"/>
    </location>
</feature>
<organism evidence="3 4">
    <name type="scientific">Musa troglodytarum</name>
    <name type="common">fe'i banana</name>
    <dbReference type="NCBI Taxonomy" id="320322"/>
    <lineage>
        <taxon>Eukaryota</taxon>
        <taxon>Viridiplantae</taxon>
        <taxon>Streptophyta</taxon>
        <taxon>Embryophyta</taxon>
        <taxon>Tracheophyta</taxon>
        <taxon>Spermatophyta</taxon>
        <taxon>Magnoliopsida</taxon>
        <taxon>Liliopsida</taxon>
        <taxon>Zingiberales</taxon>
        <taxon>Musaceae</taxon>
        <taxon>Musa</taxon>
    </lineage>
</organism>
<evidence type="ECO:0000313" key="4">
    <source>
        <dbReference type="Proteomes" id="UP001055439"/>
    </source>
</evidence>
<feature type="transmembrane region" description="Helical" evidence="2">
    <location>
        <begin position="143"/>
        <end position="160"/>
    </location>
</feature>
<reference evidence="3" key="1">
    <citation type="submission" date="2022-05" db="EMBL/GenBank/DDBJ databases">
        <title>The Musa troglodytarum L. genome provides insights into the mechanism of non-climacteric behaviour and enrichment of carotenoids.</title>
        <authorList>
            <person name="Wang J."/>
        </authorList>
    </citation>
    <scope>NUCLEOTIDE SEQUENCE</scope>
    <source>
        <tissue evidence="3">Leaf</tissue>
    </source>
</reference>
<feature type="transmembrane region" description="Helical" evidence="2">
    <location>
        <begin position="230"/>
        <end position="251"/>
    </location>
</feature>
<evidence type="ECO:0000256" key="1">
    <source>
        <dbReference type="SAM" id="MobiDB-lite"/>
    </source>
</evidence>
<dbReference type="Pfam" id="PF20100">
    <property type="entry name" value="DUF6490"/>
    <property type="match status" value="1"/>
</dbReference>
<keyword evidence="4" id="KW-1185">Reference proteome</keyword>
<evidence type="ECO:0000313" key="3">
    <source>
        <dbReference type="EMBL" id="URD95947.1"/>
    </source>
</evidence>
<gene>
    <name evidence="3" type="ORF">MUK42_30728</name>
</gene>
<dbReference type="InterPro" id="IPR045501">
    <property type="entry name" value="DUF6490"/>
</dbReference>
<name>A0A9E7FIX5_9LILI</name>
<keyword evidence="2" id="KW-0472">Membrane</keyword>
<protein>
    <submittedName>
        <fullName evidence="3">Uncharacterized protein</fullName>
    </submittedName>
</protein>
<dbReference type="PANTHER" id="PTHR46610">
    <property type="entry name" value="OS05G0181300 PROTEIN"/>
    <property type="match status" value="1"/>
</dbReference>
<sequence length="280" mass="31059">MSGTNRFGSDDDDVGVLIRCLAIDSLYSSSPPSSLPLLFASSPGGCGRPLPPFITGGAPRIRRDSVTSIQVLLLYRLFLLPRFREAFLRTISVRVTPQPRPEYSIYACVPPSATMELPASENKAEREPEKQPASPPPQADSNGFNFLIFIALLFLTVNSADVAYRSRHDPPRLAFVVFAYSDLMMLLFCLKKMERLPLEGRERLKFPVWALSTALILAFSWRVAEVMPPVLAVVVWLLSGSVAVGGFYGLFIYRETEDGGVVDHAYSPPKKYEISPEEKV</sequence>
<keyword evidence="2" id="KW-1133">Transmembrane helix</keyword>
<accession>A0A9E7FIX5</accession>
<dbReference type="Proteomes" id="UP001055439">
    <property type="component" value="Chromosome 4"/>
</dbReference>
<dbReference type="AlphaFoldDB" id="A0A9E7FIX5"/>
<feature type="region of interest" description="Disordered" evidence="1">
    <location>
        <begin position="117"/>
        <end position="139"/>
    </location>
</feature>
<dbReference type="PANTHER" id="PTHR46610:SF20">
    <property type="entry name" value="OS05G0181300 PROTEIN"/>
    <property type="match status" value="1"/>
</dbReference>
<proteinExistence type="predicted"/>
<evidence type="ECO:0000256" key="2">
    <source>
        <dbReference type="SAM" id="Phobius"/>
    </source>
</evidence>
<dbReference type="EMBL" id="CP097506">
    <property type="protein sequence ID" value="URD95947.1"/>
    <property type="molecule type" value="Genomic_DNA"/>
</dbReference>
<keyword evidence="2" id="KW-0812">Transmembrane</keyword>
<feature type="transmembrane region" description="Helical" evidence="2">
    <location>
        <begin position="206"/>
        <end position="224"/>
    </location>
</feature>
<dbReference type="OrthoDB" id="687800at2759"/>